<keyword evidence="3" id="KW-1185">Reference proteome</keyword>
<feature type="region of interest" description="Disordered" evidence="1">
    <location>
        <begin position="31"/>
        <end position="54"/>
    </location>
</feature>
<accession>A0ABN0R4A7</accession>
<evidence type="ECO:0000313" key="3">
    <source>
        <dbReference type="Proteomes" id="UP000020681"/>
    </source>
</evidence>
<protein>
    <submittedName>
        <fullName evidence="2">Uncharacterized protein</fullName>
    </submittedName>
</protein>
<comment type="caution">
    <text evidence="2">The sequence shown here is derived from an EMBL/GenBank/DDBJ whole genome shotgun (WGS) entry which is preliminary data.</text>
</comment>
<name>A0ABN0R4A7_MYCUL</name>
<dbReference type="Proteomes" id="UP000020681">
    <property type="component" value="Unassembled WGS sequence"/>
</dbReference>
<sequence length="54" mass="5862">MNPVASDVLLARCGVLAYRGDGHLRLLCKRAANPRPNGPRTHERVDANDGLLPN</sequence>
<evidence type="ECO:0000256" key="1">
    <source>
        <dbReference type="SAM" id="MobiDB-lite"/>
    </source>
</evidence>
<reference evidence="2 3" key="1">
    <citation type="submission" date="2014-01" db="EMBL/GenBank/DDBJ databases">
        <authorList>
            <person name="Dobos K."/>
            <person name="Lenaerts A."/>
            <person name="Ordway D."/>
            <person name="DeGroote M.A."/>
            <person name="Parker T."/>
            <person name="Sizemore C."/>
            <person name="Tallon L.J."/>
            <person name="Sadzewicz L.K."/>
            <person name="Sengamalay N."/>
            <person name="Fraser C.M."/>
            <person name="Hine E."/>
            <person name="Shefchek K.A."/>
            <person name="Das S.P."/>
            <person name="Tettelin H."/>
        </authorList>
    </citation>
    <scope>NUCLEOTIDE SEQUENCE [LARGE SCALE GENOMIC DNA]</scope>
    <source>
        <strain evidence="2 3">Harvey</strain>
    </source>
</reference>
<gene>
    <name evidence="2" type="ORF">I551_1934</name>
</gene>
<dbReference type="EMBL" id="JAOL01000087">
    <property type="protein sequence ID" value="EUA91572.1"/>
    <property type="molecule type" value="Genomic_DNA"/>
</dbReference>
<evidence type="ECO:0000313" key="2">
    <source>
        <dbReference type="EMBL" id="EUA91572.1"/>
    </source>
</evidence>
<organism evidence="2 3">
    <name type="scientific">Mycobacterium ulcerans str. Harvey</name>
    <dbReference type="NCBI Taxonomy" id="1299332"/>
    <lineage>
        <taxon>Bacteria</taxon>
        <taxon>Bacillati</taxon>
        <taxon>Actinomycetota</taxon>
        <taxon>Actinomycetes</taxon>
        <taxon>Mycobacteriales</taxon>
        <taxon>Mycobacteriaceae</taxon>
        <taxon>Mycobacterium</taxon>
        <taxon>Mycobacterium ulcerans group</taxon>
    </lineage>
</organism>
<proteinExistence type="predicted"/>